<feature type="region of interest" description="Disordered" evidence="1">
    <location>
        <begin position="37"/>
        <end position="75"/>
    </location>
</feature>
<accession>U5QEA9</accession>
<proteinExistence type="predicted"/>
<dbReference type="RefSeq" id="WP_023172322.1">
    <property type="nucleotide sequence ID" value="NC_022600.1"/>
</dbReference>
<name>U5QEA9_GLOK1</name>
<gene>
    <name evidence="2" type="ORF">GKIL_1010</name>
</gene>
<dbReference type="KEGG" id="glj:GKIL_1010"/>
<evidence type="ECO:0000256" key="1">
    <source>
        <dbReference type="SAM" id="MobiDB-lite"/>
    </source>
</evidence>
<dbReference type="STRING" id="1183438.GKIL_1010"/>
<reference evidence="2 3" key="1">
    <citation type="journal article" date="2013" name="PLoS ONE">
        <title>Cultivation and Complete Genome Sequencing of Gloeobacter kilaueensis sp. nov., from a Lava Cave in Kilauea Caldera, Hawai'i.</title>
        <authorList>
            <person name="Saw J.H."/>
            <person name="Schatz M."/>
            <person name="Brown M.V."/>
            <person name="Kunkel D.D."/>
            <person name="Foster J.S."/>
            <person name="Shick H."/>
            <person name="Christensen S."/>
            <person name="Hou S."/>
            <person name="Wan X."/>
            <person name="Donachie S.P."/>
        </authorList>
    </citation>
    <scope>NUCLEOTIDE SEQUENCE [LARGE SCALE GENOMIC DNA]</scope>
    <source>
        <strain evidence="3">JS</strain>
    </source>
</reference>
<dbReference type="EMBL" id="CP003587">
    <property type="protein sequence ID" value="AGY57256.1"/>
    <property type="molecule type" value="Genomic_DNA"/>
</dbReference>
<dbReference type="HOGENOM" id="CLU_2665934_0_0_3"/>
<evidence type="ECO:0000313" key="2">
    <source>
        <dbReference type="EMBL" id="AGY57256.1"/>
    </source>
</evidence>
<evidence type="ECO:0000313" key="3">
    <source>
        <dbReference type="Proteomes" id="UP000017396"/>
    </source>
</evidence>
<keyword evidence="3" id="KW-1185">Reference proteome</keyword>
<dbReference type="AlphaFoldDB" id="U5QEA9"/>
<protein>
    <submittedName>
        <fullName evidence="2">Uncharacterized protein</fullName>
    </submittedName>
</protein>
<organism evidence="2 3">
    <name type="scientific">Gloeobacter kilaueensis (strain ATCC BAA-2537 / CCAP 1431/1 / ULC 316 / JS1)</name>
    <dbReference type="NCBI Taxonomy" id="1183438"/>
    <lineage>
        <taxon>Bacteria</taxon>
        <taxon>Bacillati</taxon>
        <taxon>Cyanobacteriota</taxon>
        <taxon>Cyanophyceae</taxon>
        <taxon>Gloeobacterales</taxon>
        <taxon>Gloeobacteraceae</taxon>
        <taxon>Gloeobacter</taxon>
    </lineage>
</organism>
<dbReference type="Proteomes" id="UP000017396">
    <property type="component" value="Chromosome"/>
</dbReference>
<sequence>MSTRESRSSLVHTAILCAMLAVTLPHLPQHNSLLQNLLVEPDPSDPDPIPEPGFNRGPYRPPQLQLHVPSASVPV</sequence>